<dbReference type="PANTHER" id="PTHR44591:SF3">
    <property type="entry name" value="RESPONSE REGULATORY DOMAIN-CONTAINING PROTEIN"/>
    <property type="match status" value="1"/>
</dbReference>
<dbReference type="InterPro" id="IPR050595">
    <property type="entry name" value="Bact_response_regulator"/>
</dbReference>
<accession>A0ABX1E468</accession>
<dbReference type="EMBL" id="JAAVNE010000021">
    <property type="protein sequence ID" value="NKC31985.1"/>
    <property type="molecule type" value="Genomic_DNA"/>
</dbReference>
<name>A0ABX1E468_9PROT</name>
<evidence type="ECO:0000256" key="1">
    <source>
        <dbReference type="ARBA" id="ARBA00022553"/>
    </source>
</evidence>
<reference evidence="4 5" key="1">
    <citation type="submission" date="2020-03" db="EMBL/GenBank/DDBJ databases">
        <title>Roseomonas selenitidurans sp. nov. isolated from urban soil.</title>
        <authorList>
            <person name="Liu H."/>
        </authorList>
    </citation>
    <scope>NUCLEOTIDE SEQUENCE [LARGE SCALE GENOMIC DNA]</scope>
    <source>
        <strain evidence="4 5">BU-1</strain>
    </source>
</reference>
<dbReference type="InterPro" id="IPR011006">
    <property type="entry name" value="CheY-like_superfamily"/>
</dbReference>
<feature type="modified residue" description="4-aspartylphosphate" evidence="2">
    <location>
        <position position="58"/>
    </location>
</feature>
<proteinExistence type="predicted"/>
<organism evidence="4 5">
    <name type="scientific">Falsiroseomonas selenitidurans</name>
    <dbReference type="NCBI Taxonomy" id="2716335"/>
    <lineage>
        <taxon>Bacteria</taxon>
        <taxon>Pseudomonadati</taxon>
        <taxon>Pseudomonadota</taxon>
        <taxon>Alphaproteobacteria</taxon>
        <taxon>Acetobacterales</taxon>
        <taxon>Roseomonadaceae</taxon>
        <taxon>Falsiroseomonas</taxon>
    </lineage>
</organism>
<dbReference type="PANTHER" id="PTHR44591">
    <property type="entry name" value="STRESS RESPONSE REGULATOR PROTEIN 1"/>
    <property type="match status" value="1"/>
</dbReference>
<dbReference type="Pfam" id="PF00072">
    <property type="entry name" value="Response_reg"/>
    <property type="match status" value="1"/>
</dbReference>
<gene>
    <name evidence="4" type="ORF">HEQ75_14050</name>
</gene>
<dbReference type="InterPro" id="IPR001789">
    <property type="entry name" value="Sig_transdc_resp-reg_receiver"/>
</dbReference>
<dbReference type="Proteomes" id="UP000787635">
    <property type="component" value="Unassembled WGS sequence"/>
</dbReference>
<evidence type="ECO:0000259" key="3">
    <source>
        <dbReference type="PROSITE" id="PS50110"/>
    </source>
</evidence>
<dbReference type="Gene3D" id="3.40.50.2300">
    <property type="match status" value="1"/>
</dbReference>
<dbReference type="RefSeq" id="WP_168031586.1">
    <property type="nucleotide sequence ID" value="NZ_JAAVNE010000021.1"/>
</dbReference>
<evidence type="ECO:0000313" key="4">
    <source>
        <dbReference type="EMBL" id="NKC31985.1"/>
    </source>
</evidence>
<dbReference type="SMART" id="SM00448">
    <property type="entry name" value="REC"/>
    <property type="match status" value="1"/>
</dbReference>
<feature type="domain" description="Response regulatory" evidence="3">
    <location>
        <begin position="8"/>
        <end position="121"/>
    </location>
</feature>
<comment type="caution">
    <text evidence="4">The sequence shown here is derived from an EMBL/GenBank/DDBJ whole genome shotgun (WGS) entry which is preliminary data.</text>
</comment>
<keyword evidence="5" id="KW-1185">Reference proteome</keyword>
<protein>
    <submittedName>
        <fullName evidence="4">Response regulator</fullName>
    </submittedName>
</protein>
<keyword evidence="1 2" id="KW-0597">Phosphoprotein</keyword>
<dbReference type="SUPFAM" id="SSF52172">
    <property type="entry name" value="CheY-like"/>
    <property type="match status" value="1"/>
</dbReference>
<dbReference type="PROSITE" id="PS50110">
    <property type="entry name" value="RESPONSE_REGULATORY"/>
    <property type="match status" value="1"/>
</dbReference>
<evidence type="ECO:0000313" key="5">
    <source>
        <dbReference type="Proteomes" id="UP000787635"/>
    </source>
</evidence>
<evidence type="ECO:0000256" key="2">
    <source>
        <dbReference type="PROSITE-ProRule" id="PRU00169"/>
    </source>
</evidence>
<sequence>MQAGRPRSVLLVEDEDLVALAAEEALQDHGFRVCGTAATEGAALELAARHAPDFAVVDLHLGQGGSGLKVGRALAAVGVQVLYATGHGLAWRQEMEDTGARGCLTKPYQPDEVPRALEALGRLQDGGAPRHLPREMHLFVD</sequence>